<dbReference type="SUPFAM" id="SSF50494">
    <property type="entry name" value="Trypsin-like serine proteases"/>
    <property type="match status" value="1"/>
</dbReference>
<evidence type="ECO:0008006" key="6">
    <source>
        <dbReference type="Google" id="ProtNLM"/>
    </source>
</evidence>
<dbReference type="Pfam" id="PF13365">
    <property type="entry name" value="Trypsin_2"/>
    <property type="match status" value="1"/>
</dbReference>
<evidence type="ECO:0000256" key="2">
    <source>
        <dbReference type="SAM" id="MobiDB-lite"/>
    </source>
</evidence>
<dbReference type="InterPro" id="IPR043504">
    <property type="entry name" value="Peptidase_S1_PA_chymotrypsin"/>
</dbReference>
<feature type="compositionally biased region" description="Low complexity" evidence="2">
    <location>
        <begin position="535"/>
        <end position="562"/>
    </location>
</feature>
<feature type="region of interest" description="Disordered" evidence="2">
    <location>
        <begin position="458"/>
        <end position="562"/>
    </location>
</feature>
<evidence type="ECO:0000313" key="5">
    <source>
        <dbReference type="Proteomes" id="UP000282087"/>
    </source>
</evidence>
<evidence type="ECO:0000256" key="1">
    <source>
        <dbReference type="ARBA" id="ARBA00023026"/>
    </source>
</evidence>
<dbReference type="PANTHER" id="PTHR36234">
    <property type="entry name" value="LYSYL ENDOPEPTIDASE"/>
    <property type="match status" value="1"/>
</dbReference>
<reference evidence="4 5" key="1">
    <citation type="submission" date="2018-06" db="EMBL/GenBank/DDBJ databases">
        <title>Comparative genomics of downy mildews reveals potential adaptations to biotrophy.</title>
        <authorList>
            <person name="Fletcher K."/>
            <person name="Klosterman S.J."/>
            <person name="Derevnina L."/>
            <person name="Martin F."/>
            <person name="Koike S."/>
            <person name="Reyes Chin-Wo S."/>
            <person name="Mou B."/>
            <person name="Michelmore R."/>
        </authorList>
    </citation>
    <scope>NUCLEOTIDE SEQUENCE [LARGE SCALE GENOMIC DNA]</scope>
    <source>
        <strain evidence="4 5">R14</strain>
    </source>
</reference>
<dbReference type="OrthoDB" id="62371at2759"/>
<comment type="caution">
    <text evidence="4">The sequence shown here is derived from an EMBL/GenBank/DDBJ whole genome shotgun (WGS) entry which is preliminary data.</text>
</comment>
<dbReference type="PANTHER" id="PTHR36234:SF5">
    <property type="entry name" value="LYSYL ENDOPEPTIDASE"/>
    <property type="match status" value="1"/>
</dbReference>
<protein>
    <recommendedName>
        <fullName evidence="6">Serine protease</fullName>
    </recommendedName>
</protein>
<gene>
    <name evidence="4" type="ORF">DD238_000407</name>
</gene>
<keyword evidence="3" id="KW-0732">Signal</keyword>
<feature type="compositionally biased region" description="Low complexity" evidence="2">
    <location>
        <begin position="495"/>
        <end position="528"/>
    </location>
</feature>
<feature type="compositionally biased region" description="Low complexity" evidence="2">
    <location>
        <begin position="458"/>
        <end position="476"/>
    </location>
</feature>
<keyword evidence="5" id="KW-1185">Reference proteome</keyword>
<dbReference type="InterPro" id="IPR009003">
    <property type="entry name" value="Peptidase_S1_PA"/>
</dbReference>
<dbReference type="Proteomes" id="UP000282087">
    <property type="component" value="Unassembled WGS sequence"/>
</dbReference>
<sequence length="587" mass="61221">MTLLKLFFVIFVALQVVTGIEYTDKGIAIVGTTEPLHIDVTAGASRDDIISYKFASYIAVHFAGFNLPDGDSVVISSVNLSSTISHTYTGRGRDQSGTFIASFIPGNSVTVTYKSVGVATTSQGYRMTGFSRGYPTMRHETLCGDGDQSLPAKCYGPGSYLSDTLPQAYQKSQAIARILINGTYLCTGWLGGSEGHLFTNRHCFEREDWALSTDIEFVAESSSCSDLCEERLGCPGKLVATTSTYIAGSTDIDYAIVQLPACVDLSPYGYLQLRESGPVVNESIYVPQHADGFAKRIVSTVDGGDSSTIHSVGEDGACGAKQVGHDADTKVGSSGSPLIASSDNLVVAIHHCGGCTNRAIDVRTMLTDLAAKNISIKNLVAKDGVGQSSQPLYAQTPCTTQFLRNATCTEQNHMMLCGHRTNQGSSRTSLATTPSYRTNTVTTTSIATDANTTSTAVVASNGTSSTTSSTTSAATNRSHTLSPLATASVSPPTGTTVSNVSTKASSTSTTTSQSTATAASMATSTKSTEITHVPSTATKASSASVSTKKSSNFSDTTTTSSTTTISNAAATSTTVNAKTETVSLTPQ</sequence>
<dbReference type="STRING" id="542832.A0A3M6VX22"/>
<feature type="signal peptide" evidence="3">
    <location>
        <begin position="1"/>
        <end position="19"/>
    </location>
</feature>
<dbReference type="AlphaFoldDB" id="A0A3M6VX22"/>
<keyword evidence="1" id="KW-0843">Virulence</keyword>
<dbReference type="VEuPathDB" id="FungiDB:DD237_001268"/>
<name>A0A3M6VX22_9STRA</name>
<feature type="compositionally biased region" description="Polar residues" evidence="2">
    <location>
        <begin position="477"/>
        <end position="494"/>
    </location>
</feature>
<feature type="chain" id="PRO_5017955950" description="Serine protease" evidence="3">
    <location>
        <begin position="20"/>
        <end position="587"/>
    </location>
</feature>
<accession>A0A3M6VX22</accession>
<proteinExistence type="predicted"/>
<evidence type="ECO:0000313" key="4">
    <source>
        <dbReference type="EMBL" id="RMX70420.1"/>
    </source>
</evidence>
<evidence type="ECO:0000256" key="3">
    <source>
        <dbReference type="SAM" id="SignalP"/>
    </source>
</evidence>
<organism evidence="4 5">
    <name type="scientific">Peronospora effusa</name>
    <dbReference type="NCBI Taxonomy" id="542832"/>
    <lineage>
        <taxon>Eukaryota</taxon>
        <taxon>Sar</taxon>
        <taxon>Stramenopiles</taxon>
        <taxon>Oomycota</taxon>
        <taxon>Peronosporomycetes</taxon>
        <taxon>Peronosporales</taxon>
        <taxon>Peronosporaceae</taxon>
        <taxon>Peronospora</taxon>
    </lineage>
</organism>
<dbReference type="Gene3D" id="2.40.10.10">
    <property type="entry name" value="Trypsin-like serine proteases"/>
    <property type="match status" value="1"/>
</dbReference>
<dbReference type="EMBL" id="QLLG01000001">
    <property type="protein sequence ID" value="RMX70420.1"/>
    <property type="molecule type" value="Genomic_DNA"/>
</dbReference>